<dbReference type="GeneID" id="8247988"/>
<dbReference type="Pfam" id="PF01063">
    <property type="entry name" value="Aminotran_4"/>
    <property type="match status" value="1"/>
</dbReference>
<keyword evidence="4" id="KW-0808">Transferase</keyword>
<dbReference type="SUPFAM" id="SSF52540">
    <property type="entry name" value="P-loop containing nucleoside triphosphate hydrolases"/>
    <property type="match status" value="1"/>
</dbReference>
<dbReference type="RefSeq" id="XP_002509353.1">
    <property type="nucleotide sequence ID" value="XM_002509307.1"/>
</dbReference>
<dbReference type="Gene3D" id="3.30.470.10">
    <property type="match status" value="1"/>
</dbReference>
<reference evidence="4 5" key="1">
    <citation type="journal article" date="2009" name="Science">
        <title>Green evolution and dynamic adaptations revealed by genomes of the marine picoeukaryotes Micromonas.</title>
        <authorList>
            <person name="Worden A.Z."/>
            <person name="Lee J.H."/>
            <person name="Mock T."/>
            <person name="Rouze P."/>
            <person name="Simmons M.P."/>
            <person name="Aerts A.L."/>
            <person name="Allen A.E."/>
            <person name="Cuvelier M.L."/>
            <person name="Derelle E."/>
            <person name="Everett M.V."/>
            <person name="Foulon E."/>
            <person name="Grimwood J."/>
            <person name="Gundlach H."/>
            <person name="Henrissat B."/>
            <person name="Napoli C."/>
            <person name="McDonald S.M."/>
            <person name="Parker M.S."/>
            <person name="Rombauts S."/>
            <person name="Salamov A."/>
            <person name="Von Dassow P."/>
            <person name="Badger J.H."/>
            <person name="Coutinho P.M."/>
            <person name="Demir E."/>
            <person name="Dubchak I."/>
            <person name="Gentemann C."/>
            <person name="Eikrem W."/>
            <person name="Gready J.E."/>
            <person name="John U."/>
            <person name="Lanier W."/>
            <person name="Lindquist E.A."/>
            <person name="Lucas S."/>
            <person name="Mayer K.F."/>
            <person name="Moreau H."/>
            <person name="Not F."/>
            <person name="Otillar R."/>
            <person name="Panaud O."/>
            <person name="Pangilinan J."/>
            <person name="Paulsen I."/>
            <person name="Piegu B."/>
            <person name="Poliakov A."/>
            <person name="Robbens S."/>
            <person name="Schmutz J."/>
            <person name="Toulza E."/>
            <person name="Wyss T."/>
            <person name="Zelensky A."/>
            <person name="Zhou K."/>
            <person name="Armbrust E.V."/>
            <person name="Bhattacharya D."/>
            <person name="Goodenough U.W."/>
            <person name="Van de Peer Y."/>
            <person name="Grigoriev I.V."/>
        </authorList>
    </citation>
    <scope>NUCLEOTIDE SEQUENCE [LARGE SCALE GENOMIC DNA]</scope>
    <source>
        <strain evidence="5">RCC299 / NOUM17</strain>
    </source>
</reference>
<keyword evidence="3" id="KW-0663">Pyridoxal phosphate</keyword>
<dbReference type="KEGG" id="mis:MICPUN_98139"/>
<dbReference type="GO" id="GO:0008483">
    <property type="term" value="F:transaminase activity"/>
    <property type="evidence" value="ECO:0007669"/>
    <property type="project" value="UniProtKB-KW"/>
</dbReference>
<evidence type="ECO:0000313" key="5">
    <source>
        <dbReference type="Proteomes" id="UP000002009"/>
    </source>
</evidence>
<dbReference type="OMA" id="GMFNNTH"/>
<dbReference type="AlphaFoldDB" id="C1FJJ8"/>
<dbReference type="PANTHER" id="PTHR42743">
    <property type="entry name" value="AMINO-ACID AMINOTRANSFERASE"/>
    <property type="match status" value="1"/>
</dbReference>
<proteinExistence type="inferred from homology"/>
<dbReference type="GO" id="GO:0046394">
    <property type="term" value="P:carboxylic acid biosynthetic process"/>
    <property type="evidence" value="ECO:0007669"/>
    <property type="project" value="UniProtKB-ARBA"/>
</dbReference>
<evidence type="ECO:0000256" key="3">
    <source>
        <dbReference type="ARBA" id="ARBA00022898"/>
    </source>
</evidence>
<dbReference type="InterPro" id="IPR036038">
    <property type="entry name" value="Aminotransferase-like"/>
</dbReference>
<gene>
    <name evidence="4" type="ORF">MICPUN_98139</name>
</gene>
<dbReference type="InterPro" id="IPR043132">
    <property type="entry name" value="BCAT-like_C"/>
</dbReference>
<accession>C1FJJ8</accession>
<keyword evidence="5" id="KW-1185">Reference proteome</keyword>
<sequence>MPVVLSEDLRENPEGTLRALCEAIGIEFKPEMLRWEAGARPEIDGCWAPWWYKTTHESTRFEPPRRDKPPSPPLSAELSALVNECMPYYQFLRSHALKPRVEGGPASGTHAYAPDPRNASVLIGMRDGVTGAFSLIPRVDAKVSVFDSGFVLGDGVWEGVRLHGGVLLYAAEHVKRLFQGAKAIDMDVDVTLGDLIKMMYDTVDANEMHEGVHIRLMVTRGLKSTPYQNPTFTVGKPTIVIAAEHKAAAEGPKVNGMRLMTTHVRRGAPDVQDPAWNSHSKLNCIAACIQANKAGVDESLMLDPHGFVATCNSVHFFIVVDGVVLTSKRKYILHGITRDNVMRIARGLGMETREEDFTLTAVYSADECFVTGTFAGVLPVREVDGRKIGTGERGPVVRRLQEAYVKEADAIARRGRGC</sequence>
<dbReference type="FunFam" id="3.20.10.10:FF:000002">
    <property type="entry name" value="D-alanine aminotransferase"/>
    <property type="match status" value="1"/>
</dbReference>
<dbReference type="EMBL" id="CP001577">
    <property type="protein sequence ID" value="ACO70611.1"/>
    <property type="molecule type" value="Genomic_DNA"/>
</dbReference>
<dbReference type="Pfam" id="PF19798">
    <property type="entry name" value="Sulfotransfer_5"/>
    <property type="match status" value="1"/>
</dbReference>
<protein>
    <submittedName>
        <fullName evidence="4">Branched-chain amino acid aminotransferase</fullName>
    </submittedName>
</protein>
<keyword evidence="4" id="KW-0032">Aminotransferase</keyword>
<dbReference type="GO" id="GO:0008652">
    <property type="term" value="P:amino acid biosynthetic process"/>
    <property type="evidence" value="ECO:0007669"/>
    <property type="project" value="UniProtKB-ARBA"/>
</dbReference>
<dbReference type="InterPro" id="IPR001544">
    <property type="entry name" value="Aminotrans_IV"/>
</dbReference>
<comment type="cofactor">
    <cofactor evidence="1">
        <name>pyridoxal 5'-phosphate</name>
        <dbReference type="ChEBI" id="CHEBI:597326"/>
    </cofactor>
</comment>
<organism evidence="4 5">
    <name type="scientific">Micromonas commoda (strain RCC299 / NOUM17 / CCMP2709)</name>
    <name type="common">Picoplanktonic green alga</name>
    <dbReference type="NCBI Taxonomy" id="296587"/>
    <lineage>
        <taxon>Eukaryota</taxon>
        <taxon>Viridiplantae</taxon>
        <taxon>Chlorophyta</taxon>
        <taxon>Mamiellophyceae</taxon>
        <taxon>Mamiellales</taxon>
        <taxon>Mamiellaceae</taxon>
        <taxon>Micromonas</taxon>
    </lineage>
</organism>
<comment type="similarity">
    <text evidence="2">Belongs to the class-IV pyridoxal-phosphate-dependent aminotransferase family.</text>
</comment>
<dbReference type="Gene3D" id="3.40.50.300">
    <property type="entry name" value="P-loop containing nucleotide triphosphate hydrolases"/>
    <property type="match status" value="1"/>
</dbReference>
<evidence type="ECO:0000256" key="1">
    <source>
        <dbReference type="ARBA" id="ARBA00001933"/>
    </source>
</evidence>
<dbReference type="Proteomes" id="UP000002009">
    <property type="component" value="Chromosome 12"/>
</dbReference>
<dbReference type="InterPro" id="IPR027417">
    <property type="entry name" value="P-loop_NTPase"/>
</dbReference>
<dbReference type="InParanoid" id="C1FJJ8"/>
<name>C1FJJ8_MICCC</name>
<dbReference type="PANTHER" id="PTHR42743:SF11">
    <property type="entry name" value="AMINODEOXYCHORISMATE LYASE"/>
    <property type="match status" value="1"/>
</dbReference>
<dbReference type="eggNOG" id="KOG0975">
    <property type="taxonomic scope" value="Eukaryota"/>
</dbReference>
<dbReference type="InterPro" id="IPR050571">
    <property type="entry name" value="Class-IV_PLP-Dep_Aminotrnsfr"/>
</dbReference>
<dbReference type="OrthoDB" id="535370at2759"/>
<dbReference type="SUPFAM" id="SSF56752">
    <property type="entry name" value="D-aminoacid aminotransferase-like PLP-dependent enzymes"/>
    <property type="match status" value="1"/>
</dbReference>
<dbReference type="STRING" id="296587.C1FJJ8"/>
<evidence type="ECO:0000256" key="2">
    <source>
        <dbReference type="ARBA" id="ARBA00009320"/>
    </source>
</evidence>
<evidence type="ECO:0000313" key="4">
    <source>
        <dbReference type="EMBL" id="ACO70611.1"/>
    </source>
</evidence>
<dbReference type="InterPro" id="IPR043131">
    <property type="entry name" value="BCAT-like_N"/>
</dbReference>
<dbReference type="Gene3D" id="3.20.10.10">
    <property type="entry name" value="D-amino Acid Aminotransferase, subunit A, domain 2"/>
    <property type="match status" value="1"/>
</dbReference>
<dbReference type="FunCoup" id="C1FJJ8">
    <property type="interactions" value="10"/>
</dbReference>